<dbReference type="PANTHER" id="PTHR43284">
    <property type="entry name" value="ASPARAGINE SYNTHETASE (GLUTAMINE-HYDROLYZING)"/>
    <property type="match status" value="1"/>
</dbReference>
<feature type="domain" description="Glutamine amidotransferase type-2" evidence="12">
    <location>
        <begin position="2"/>
        <end position="216"/>
    </location>
</feature>
<dbReference type="GO" id="GO:0005829">
    <property type="term" value="C:cytosol"/>
    <property type="evidence" value="ECO:0007669"/>
    <property type="project" value="TreeGrafter"/>
</dbReference>
<dbReference type="SUPFAM" id="SSF52402">
    <property type="entry name" value="Adenine nucleotide alpha hydrolases-like"/>
    <property type="match status" value="1"/>
</dbReference>
<evidence type="ECO:0000256" key="11">
    <source>
        <dbReference type="PIRSR" id="PIRSR001589-3"/>
    </source>
</evidence>
<proteinExistence type="inferred from homology"/>
<organism evidence="13 14">
    <name type="scientific">Clostridium estertheticum subsp. estertheticum</name>
    <dbReference type="NCBI Taxonomy" id="1552"/>
    <lineage>
        <taxon>Bacteria</taxon>
        <taxon>Bacillati</taxon>
        <taxon>Bacillota</taxon>
        <taxon>Clostridia</taxon>
        <taxon>Eubacteriales</taxon>
        <taxon>Clostridiaceae</taxon>
        <taxon>Clostridium</taxon>
    </lineage>
</organism>
<dbReference type="NCBIfam" id="TIGR01536">
    <property type="entry name" value="asn_synth_AEB"/>
    <property type="match status" value="1"/>
</dbReference>
<dbReference type="GO" id="GO:0005524">
    <property type="term" value="F:ATP binding"/>
    <property type="evidence" value="ECO:0007669"/>
    <property type="project" value="UniProtKB-KW"/>
</dbReference>
<dbReference type="OrthoDB" id="9763290at2"/>
<dbReference type="CDD" id="cd00712">
    <property type="entry name" value="AsnB"/>
    <property type="match status" value="1"/>
</dbReference>
<dbReference type="STRING" id="1552.A7L45_19765"/>
<dbReference type="InterPro" id="IPR006426">
    <property type="entry name" value="Asn_synth_AEB"/>
</dbReference>
<dbReference type="PANTHER" id="PTHR43284:SF1">
    <property type="entry name" value="ASPARAGINE SYNTHETASE"/>
    <property type="match status" value="1"/>
</dbReference>
<dbReference type="Pfam" id="PF13537">
    <property type="entry name" value="GATase_7"/>
    <property type="match status" value="1"/>
</dbReference>
<evidence type="ECO:0000256" key="6">
    <source>
        <dbReference type="ARBA" id="ARBA00022888"/>
    </source>
</evidence>
<feature type="site" description="Important for beta-aspartyl-AMP intermediate formation" evidence="11">
    <location>
        <position position="379"/>
    </location>
</feature>
<evidence type="ECO:0000256" key="4">
    <source>
        <dbReference type="ARBA" id="ARBA00022741"/>
    </source>
</evidence>
<keyword evidence="9" id="KW-0028">Amino-acid biosynthesis</keyword>
<evidence type="ECO:0000256" key="8">
    <source>
        <dbReference type="ARBA" id="ARBA00048741"/>
    </source>
</evidence>
<dbReference type="GO" id="GO:0006529">
    <property type="term" value="P:asparagine biosynthetic process"/>
    <property type="evidence" value="ECO:0007669"/>
    <property type="project" value="UniProtKB-KW"/>
</dbReference>
<evidence type="ECO:0000256" key="5">
    <source>
        <dbReference type="ARBA" id="ARBA00022840"/>
    </source>
</evidence>
<feature type="active site" description="For GATase activity" evidence="9">
    <location>
        <position position="2"/>
    </location>
</feature>
<comment type="similarity">
    <text evidence="2">Belongs to the asparagine synthetase family.</text>
</comment>
<dbReference type="GO" id="GO:0004066">
    <property type="term" value="F:asparagine synthase (glutamine-hydrolyzing) activity"/>
    <property type="evidence" value="ECO:0007669"/>
    <property type="project" value="UniProtKB-EC"/>
</dbReference>
<dbReference type="PIRSF" id="PIRSF001589">
    <property type="entry name" value="Asn_synthetase_glu-h"/>
    <property type="match status" value="1"/>
</dbReference>
<dbReference type="Pfam" id="PF00733">
    <property type="entry name" value="Asn_synthase"/>
    <property type="match status" value="1"/>
</dbReference>
<name>A0A1J0GMK9_9CLOT</name>
<evidence type="ECO:0000256" key="3">
    <source>
        <dbReference type="ARBA" id="ARBA00012737"/>
    </source>
</evidence>
<keyword evidence="14" id="KW-1185">Reference proteome</keyword>
<keyword evidence="5 10" id="KW-0067">ATP-binding</keyword>
<evidence type="ECO:0000256" key="7">
    <source>
        <dbReference type="ARBA" id="ARBA00022962"/>
    </source>
</evidence>
<dbReference type="CDD" id="cd01991">
    <property type="entry name" value="Asn_synthase_B_C"/>
    <property type="match status" value="1"/>
</dbReference>
<sequence>MCGIAGWINLYANIEKDNRILFKMTDTLKQRGPDAGGFHFSKHALLGHRRLVVVDPEGGSQPMTRKIGNNTYTIVYNGELYNTEDVRKILKENGFSFTSYSDTEVLLVAFIFWGAECVKHINGIYAFGVWNETHQTLFLARDPLGVKPLFYTLKDNSLIFGSEIKTLLAHPLVDPILDKQGLTELFGFGPARPLGSGIFQNIKELPPSHNLIYNKEGIKTKEYWKLTAKTHDENLSTTTDHIRSLLVDSIERQLVADVPVCTFLSGGLDSSIISAVASTYFKKNNMPNLNTYSIDYVDNRKFFKPTEFQPNTDADWIYKMVDYIGSDHHDILIDTPELSSYLKDAVMATDLPGMADVDSSLYLFCKEVRKNSTVALSGECADELFGGYPWFRREEDINATTFPWSKFVNDRKSILSGDLQSLPLEEYVQDKYDESLRQVPGVPGESQREHRMRELFYLNIKWFMITLLTRKDRMSMASGLEVRVPFADQRLVEYAYNIPMDMKYYKGREKGILREALTGLLPDDVLWRKKSPYPKTHNPGYTMAVQKLMNNILKDKSSPILQLIDQKHVQEIVDSGGNAYKNPWYGQLMTGPQLIAYLIQVNTWLKEYNVILK</sequence>
<evidence type="ECO:0000256" key="9">
    <source>
        <dbReference type="PIRSR" id="PIRSR001589-1"/>
    </source>
</evidence>
<evidence type="ECO:0000256" key="10">
    <source>
        <dbReference type="PIRSR" id="PIRSR001589-2"/>
    </source>
</evidence>
<keyword evidence="4 10" id="KW-0547">Nucleotide-binding</keyword>
<feature type="binding site" evidence="10">
    <location>
        <position position="294"/>
    </location>
    <ligand>
        <name>ATP</name>
        <dbReference type="ChEBI" id="CHEBI:30616"/>
    </ligand>
</feature>
<evidence type="ECO:0000313" key="13">
    <source>
        <dbReference type="EMBL" id="APC42134.1"/>
    </source>
</evidence>
<dbReference type="InterPro" id="IPR017932">
    <property type="entry name" value="GATase_2_dom"/>
</dbReference>
<dbReference type="EC" id="6.3.5.4" evidence="3"/>
<gene>
    <name evidence="13" type="ORF">A7L45_19765</name>
</gene>
<dbReference type="PROSITE" id="PS51278">
    <property type="entry name" value="GATASE_TYPE_2"/>
    <property type="match status" value="1"/>
</dbReference>
<dbReference type="Gene3D" id="3.40.50.620">
    <property type="entry name" value="HUPs"/>
    <property type="match status" value="1"/>
</dbReference>
<dbReference type="InterPro" id="IPR051786">
    <property type="entry name" value="ASN_synthetase/amidase"/>
</dbReference>
<comment type="catalytic activity">
    <reaction evidence="8">
        <text>L-aspartate + L-glutamine + ATP + H2O = L-asparagine + L-glutamate + AMP + diphosphate + H(+)</text>
        <dbReference type="Rhea" id="RHEA:12228"/>
        <dbReference type="ChEBI" id="CHEBI:15377"/>
        <dbReference type="ChEBI" id="CHEBI:15378"/>
        <dbReference type="ChEBI" id="CHEBI:29985"/>
        <dbReference type="ChEBI" id="CHEBI:29991"/>
        <dbReference type="ChEBI" id="CHEBI:30616"/>
        <dbReference type="ChEBI" id="CHEBI:33019"/>
        <dbReference type="ChEBI" id="CHEBI:58048"/>
        <dbReference type="ChEBI" id="CHEBI:58359"/>
        <dbReference type="ChEBI" id="CHEBI:456215"/>
        <dbReference type="EC" id="6.3.5.4"/>
    </reaction>
</comment>
<reference evidence="14" key="1">
    <citation type="journal article" date="2016" name="Front. Microbiol.">
        <title>Complete Genome Sequence of Clostridium estertheticum DSM 8809, a Microbe Identified in Spoiled Vacuum Packed Beef.</title>
        <authorList>
            <person name="Yu Z."/>
            <person name="Gunn L."/>
            <person name="Brennan E."/>
            <person name="Reid R."/>
            <person name="Wall P.G."/>
            <person name="Gaora O.P."/>
            <person name="Hurley D."/>
            <person name="Bolton D."/>
            <person name="Fanning S."/>
        </authorList>
    </citation>
    <scope>NUCLEOTIDE SEQUENCE [LARGE SCALE GENOMIC DNA]</scope>
    <source>
        <strain evidence="14">DSM 8809</strain>
    </source>
</reference>
<protein>
    <recommendedName>
        <fullName evidence="3">asparagine synthase (glutamine-hydrolyzing)</fullName>
        <ecNumber evidence="3">6.3.5.4</ecNumber>
    </recommendedName>
</protein>
<dbReference type="Proteomes" id="UP000182569">
    <property type="component" value="Chromosome"/>
</dbReference>
<dbReference type="InterPro" id="IPR001962">
    <property type="entry name" value="Asn_synthase"/>
</dbReference>
<evidence type="ECO:0000259" key="12">
    <source>
        <dbReference type="PROSITE" id="PS51278"/>
    </source>
</evidence>
<dbReference type="RefSeq" id="WP_071614425.1">
    <property type="nucleotide sequence ID" value="NZ_CP015756.1"/>
</dbReference>
<dbReference type="InterPro" id="IPR029055">
    <property type="entry name" value="Ntn_hydrolases_N"/>
</dbReference>
<comment type="pathway">
    <text evidence="1">Amino-acid biosynthesis; L-asparagine biosynthesis; L-asparagine from L-aspartate (L-Gln route): step 1/1.</text>
</comment>
<dbReference type="InterPro" id="IPR033738">
    <property type="entry name" value="AsnB_N"/>
</dbReference>
<dbReference type="EMBL" id="CP015756">
    <property type="protein sequence ID" value="APC42134.1"/>
    <property type="molecule type" value="Genomic_DNA"/>
</dbReference>
<evidence type="ECO:0000256" key="2">
    <source>
        <dbReference type="ARBA" id="ARBA00005752"/>
    </source>
</evidence>
<dbReference type="KEGG" id="ceu:A7L45_19765"/>
<feature type="binding site" evidence="10">
    <location>
        <begin position="377"/>
        <end position="378"/>
    </location>
    <ligand>
        <name>ATP</name>
        <dbReference type="ChEBI" id="CHEBI:30616"/>
    </ligand>
</feature>
<dbReference type="SUPFAM" id="SSF56235">
    <property type="entry name" value="N-terminal nucleophile aminohydrolases (Ntn hydrolases)"/>
    <property type="match status" value="1"/>
</dbReference>
<keyword evidence="6 9" id="KW-0061">Asparagine biosynthesis</keyword>
<accession>A0A1J0GMK9</accession>
<dbReference type="AlphaFoldDB" id="A0A1J0GMK9"/>
<dbReference type="Gene3D" id="3.60.20.10">
    <property type="entry name" value="Glutamine Phosphoribosylpyrophosphate, subunit 1, domain 1"/>
    <property type="match status" value="1"/>
</dbReference>
<keyword evidence="7 9" id="KW-0315">Glutamine amidotransferase</keyword>
<evidence type="ECO:0000256" key="1">
    <source>
        <dbReference type="ARBA" id="ARBA00005187"/>
    </source>
</evidence>
<evidence type="ECO:0000313" key="14">
    <source>
        <dbReference type="Proteomes" id="UP000182569"/>
    </source>
</evidence>
<dbReference type="InterPro" id="IPR014729">
    <property type="entry name" value="Rossmann-like_a/b/a_fold"/>
</dbReference>
<feature type="binding site" evidence="10">
    <location>
        <position position="102"/>
    </location>
    <ligand>
        <name>L-glutamine</name>
        <dbReference type="ChEBI" id="CHEBI:58359"/>
    </ligand>
</feature>